<dbReference type="Proteomes" id="UP000501705">
    <property type="component" value="Chromosome"/>
</dbReference>
<keyword evidence="4 7" id="KW-0238">DNA-binding</keyword>
<name>A0A6G9XML2_NOCBR</name>
<evidence type="ECO:0000259" key="9">
    <source>
        <dbReference type="PROSITE" id="PS51755"/>
    </source>
</evidence>
<keyword evidence="5" id="KW-0804">Transcription</keyword>
<dbReference type="InterPro" id="IPR039420">
    <property type="entry name" value="WalR-like"/>
</dbReference>
<dbReference type="GO" id="GO:0000156">
    <property type="term" value="F:phosphorelay response regulator activity"/>
    <property type="evidence" value="ECO:0007669"/>
    <property type="project" value="TreeGrafter"/>
</dbReference>
<dbReference type="PROSITE" id="PS51755">
    <property type="entry name" value="OMPR_PHOB"/>
    <property type="match status" value="1"/>
</dbReference>
<dbReference type="SUPFAM" id="SSF46894">
    <property type="entry name" value="C-terminal effector domain of the bipartite response regulators"/>
    <property type="match status" value="1"/>
</dbReference>
<evidence type="ECO:0000256" key="3">
    <source>
        <dbReference type="ARBA" id="ARBA00023015"/>
    </source>
</evidence>
<evidence type="ECO:0000256" key="7">
    <source>
        <dbReference type="PROSITE-ProRule" id="PRU01091"/>
    </source>
</evidence>
<evidence type="ECO:0000256" key="5">
    <source>
        <dbReference type="ARBA" id="ARBA00023163"/>
    </source>
</evidence>
<dbReference type="InterPro" id="IPR036388">
    <property type="entry name" value="WH-like_DNA-bd_sf"/>
</dbReference>
<feature type="domain" description="Response regulatory" evidence="8">
    <location>
        <begin position="9"/>
        <end position="119"/>
    </location>
</feature>
<sequence>MTRWSVGQRILIVDGNPAARAELAKYMIRHGYAVAEADSGLAAVDACTAYDLVIVSLELPDMDGLYVCRSVAECGVPIIVTAERKSELDCVLALQAGADDYIAKPYHFRELAARVEALMWRRSARVRRAEPALEHGPLRIDALAREVTVFGRRIALTRKEFDLLVLLAENSGRVVPRAEIMRAVWGHNWSRRTADTHVSSLRAKLGASEWIISVRGVGFKLVSDAYPATHHPMVDTG</sequence>
<proteinExistence type="predicted"/>
<dbReference type="InterPro" id="IPR001789">
    <property type="entry name" value="Sig_transdc_resp-reg_receiver"/>
</dbReference>
<gene>
    <name evidence="10" type="ORF">F5X71_07335</name>
</gene>
<dbReference type="GO" id="GO:0006355">
    <property type="term" value="P:regulation of DNA-templated transcription"/>
    <property type="evidence" value="ECO:0007669"/>
    <property type="project" value="InterPro"/>
</dbReference>
<evidence type="ECO:0000256" key="2">
    <source>
        <dbReference type="ARBA" id="ARBA00023012"/>
    </source>
</evidence>
<dbReference type="PANTHER" id="PTHR48111">
    <property type="entry name" value="REGULATOR OF RPOS"/>
    <property type="match status" value="1"/>
</dbReference>
<dbReference type="InterPro" id="IPR001867">
    <property type="entry name" value="OmpR/PhoB-type_DNA-bd"/>
</dbReference>
<feature type="DNA-binding region" description="OmpR/PhoB-type" evidence="7">
    <location>
        <begin position="130"/>
        <end position="223"/>
    </location>
</feature>
<evidence type="ECO:0000256" key="1">
    <source>
        <dbReference type="ARBA" id="ARBA00022553"/>
    </source>
</evidence>
<dbReference type="PROSITE" id="PS50110">
    <property type="entry name" value="RESPONSE_REGULATORY"/>
    <property type="match status" value="1"/>
</dbReference>
<dbReference type="PANTHER" id="PTHR48111:SF21">
    <property type="entry name" value="DNA-BINDING DUAL MASTER TRANSCRIPTIONAL REGULATOR RPAA"/>
    <property type="match status" value="1"/>
</dbReference>
<dbReference type="SMART" id="SM00448">
    <property type="entry name" value="REC"/>
    <property type="match status" value="1"/>
</dbReference>
<dbReference type="Pfam" id="PF00486">
    <property type="entry name" value="Trans_reg_C"/>
    <property type="match status" value="1"/>
</dbReference>
<dbReference type="InterPro" id="IPR016032">
    <property type="entry name" value="Sig_transdc_resp-reg_C-effctor"/>
</dbReference>
<keyword evidence="3" id="KW-0805">Transcription regulation</keyword>
<accession>A0A6G9XML2</accession>
<dbReference type="Gene3D" id="3.40.50.2300">
    <property type="match status" value="1"/>
</dbReference>
<evidence type="ECO:0000313" key="10">
    <source>
        <dbReference type="EMBL" id="QIS02155.1"/>
    </source>
</evidence>
<keyword evidence="2" id="KW-0902">Two-component regulatory system</keyword>
<organism evidence="10 11">
    <name type="scientific">Nocardia brasiliensis</name>
    <dbReference type="NCBI Taxonomy" id="37326"/>
    <lineage>
        <taxon>Bacteria</taxon>
        <taxon>Bacillati</taxon>
        <taxon>Actinomycetota</taxon>
        <taxon>Actinomycetes</taxon>
        <taxon>Mycobacteriales</taxon>
        <taxon>Nocardiaceae</taxon>
        <taxon>Nocardia</taxon>
    </lineage>
</organism>
<evidence type="ECO:0000256" key="6">
    <source>
        <dbReference type="PROSITE-ProRule" id="PRU00169"/>
    </source>
</evidence>
<dbReference type="SMART" id="SM00862">
    <property type="entry name" value="Trans_reg_C"/>
    <property type="match status" value="1"/>
</dbReference>
<dbReference type="CDD" id="cd00383">
    <property type="entry name" value="trans_reg_C"/>
    <property type="match status" value="1"/>
</dbReference>
<dbReference type="GO" id="GO:0005829">
    <property type="term" value="C:cytosol"/>
    <property type="evidence" value="ECO:0007669"/>
    <property type="project" value="TreeGrafter"/>
</dbReference>
<dbReference type="Gene3D" id="6.10.250.690">
    <property type="match status" value="1"/>
</dbReference>
<evidence type="ECO:0000313" key="11">
    <source>
        <dbReference type="Proteomes" id="UP000501705"/>
    </source>
</evidence>
<reference evidence="10 11" key="1">
    <citation type="journal article" date="2019" name="ACS Chem. Biol.">
        <title>Identification and Mobilization of a Cryptic Antibiotic Biosynthesis Gene Locus from a Human-Pathogenic Nocardia Isolate.</title>
        <authorList>
            <person name="Herisse M."/>
            <person name="Ishida K."/>
            <person name="Porter J.L."/>
            <person name="Howden B."/>
            <person name="Hertweck C."/>
            <person name="Stinear T.P."/>
            <person name="Pidot S.J."/>
        </authorList>
    </citation>
    <scope>NUCLEOTIDE SEQUENCE [LARGE SCALE GENOMIC DNA]</scope>
    <source>
        <strain evidence="10 11">AUSMDU00024985</strain>
    </source>
</reference>
<protein>
    <submittedName>
        <fullName evidence="10">Response regulator</fullName>
    </submittedName>
</protein>
<dbReference type="GO" id="GO:0032993">
    <property type="term" value="C:protein-DNA complex"/>
    <property type="evidence" value="ECO:0007669"/>
    <property type="project" value="TreeGrafter"/>
</dbReference>
<evidence type="ECO:0000259" key="8">
    <source>
        <dbReference type="PROSITE" id="PS50110"/>
    </source>
</evidence>
<dbReference type="RefSeq" id="WP_167461258.1">
    <property type="nucleotide sequence ID" value="NZ_CP046171.1"/>
</dbReference>
<dbReference type="SUPFAM" id="SSF52172">
    <property type="entry name" value="CheY-like"/>
    <property type="match status" value="1"/>
</dbReference>
<dbReference type="AlphaFoldDB" id="A0A6G9XML2"/>
<evidence type="ECO:0000256" key="4">
    <source>
        <dbReference type="ARBA" id="ARBA00023125"/>
    </source>
</evidence>
<dbReference type="Gene3D" id="1.10.10.10">
    <property type="entry name" value="Winged helix-like DNA-binding domain superfamily/Winged helix DNA-binding domain"/>
    <property type="match status" value="1"/>
</dbReference>
<comment type="caution">
    <text evidence="6">Lacks conserved residue(s) required for the propagation of feature annotation.</text>
</comment>
<feature type="domain" description="OmpR/PhoB-type" evidence="9">
    <location>
        <begin position="130"/>
        <end position="223"/>
    </location>
</feature>
<keyword evidence="1" id="KW-0597">Phosphoprotein</keyword>
<dbReference type="Pfam" id="PF00072">
    <property type="entry name" value="Response_reg"/>
    <property type="match status" value="1"/>
</dbReference>
<dbReference type="InterPro" id="IPR011006">
    <property type="entry name" value="CheY-like_superfamily"/>
</dbReference>
<dbReference type="GO" id="GO:0000976">
    <property type="term" value="F:transcription cis-regulatory region binding"/>
    <property type="evidence" value="ECO:0007669"/>
    <property type="project" value="TreeGrafter"/>
</dbReference>
<dbReference type="EMBL" id="CP046171">
    <property type="protein sequence ID" value="QIS02155.1"/>
    <property type="molecule type" value="Genomic_DNA"/>
</dbReference>